<evidence type="ECO:0000256" key="2">
    <source>
        <dbReference type="ARBA" id="ARBA00022448"/>
    </source>
</evidence>
<comment type="subcellular location">
    <subcellularLocation>
        <location evidence="1 10">Cell outer membrane</location>
        <topology evidence="1 10">Multi-pass membrane protein</topology>
    </subcellularLocation>
</comment>
<dbReference type="RefSeq" id="WP_387963724.1">
    <property type="nucleotide sequence ID" value="NZ_JBHSGP010000014.1"/>
</dbReference>
<dbReference type="InterPro" id="IPR032508">
    <property type="entry name" value="FecR_C"/>
</dbReference>
<dbReference type="InterPro" id="IPR012910">
    <property type="entry name" value="Plug_dom"/>
</dbReference>
<evidence type="ECO:0000256" key="8">
    <source>
        <dbReference type="ARBA" id="ARBA00023170"/>
    </source>
</evidence>
<dbReference type="SUPFAM" id="SSF56935">
    <property type="entry name" value="Porins"/>
    <property type="match status" value="1"/>
</dbReference>
<evidence type="ECO:0000256" key="6">
    <source>
        <dbReference type="ARBA" id="ARBA00023077"/>
    </source>
</evidence>
<keyword evidence="7 10" id="KW-0472">Membrane</keyword>
<evidence type="ECO:0000256" key="11">
    <source>
        <dbReference type="RuleBase" id="RU003357"/>
    </source>
</evidence>
<dbReference type="PROSITE" id="PS52016">
    <property type="entry name" value="TONB_DEPENDENT_REC_3"/>
    <property type="match status" value="1"/>
</dbReference>
<dbReference type="Gene3D" id="2.40.170.20">
    <property type="entry name" value="TonB-dependent receptor, beta-barrel domain"/>
    <property type="match status" value="1"/>
</dbReference>
<comment type="similarity">
    <text evidence="10 11">Belongs to the TonB-dependent receptor family.</text>
</comment>
<dbReference type="EMBL" id="JBHSGP010000014">
    <property type="protein sequence ID" value="MFC4722854.1"/>
    <property type="molecule type" value="Genomic_DNA"/>
</dbReference>
<evidence type="ECO:0000259" key="14">
    <source>
        <dbReference type="Pfam" id="PF16344"/>
    </source>
</evidence>
<evidence type="ECO:0000256" key="7">
    <source>
        <dbReference type="ARBA" id="ARBA00023136"/>
    </source>
</evidence>
<keyword evidence="6 11" id="KW-0798">TonB box</keyword>
<dbReference type="PANTHER" id="PTHR30069:SF29">
    <property type="entry name" value="HEMOGLOBIN AND HEMOGLOBIN-HAPTOGLOBIN-BINDING PROTEIN 1-RELATED"/>
    <property type="match status" value="1"/>
</dbReference>
<keyword evidence="9 10" id="KW-0998">Cell outer membrane</keyword>
<keyword evidence="16" id="KW-1185">Reference proteome</keyword>
<feature type="domain" description="Protein FecR C-terminal" evidence="14">
    <location>
        <begin position="25"/>
        <end position="90"/>
    </location>
</feature>
<dbReference type="Gene3D" id="2.170.130.10">
    <property type="entry name" value="TonB-dependent receptor, plug domain"/>
    <property type="match status" value="1"/>
</dbReference>
<evidence type="ECO:0000256" key="1">
    <source>
        <dbReference type="ARBA" id="ARBA00004571"/>
    </source>
</evidence>
<name>A0ABV9N6C0_9FLAO</name>
<dbReference type="Gene3D" id="3.55.50.30">
    <property type="match status" value="1"/>
</dbReference>
<reference evidence="16" key="1">
    <citation type="journal article" date="2019" name="Int. J. Syst. Evol. Microbiol.">
        <title>The Global Catalogue of Microorganisms (GCM) 10K type strain sequencing project: providing services to taxonomists for standard genome sequencing and annotation.</title>
        <authorList>
            <consortium name="The Broad Institute Genomics Platform"/>
            <consortium name="The Broad Institute Genome Sequencing Center for Infectious Disease"/>
            <person name="Wu L."/>
            <person name="Ma J."/>
        </authorList>
    </citation>
    <scope>NUCLEOTIDE SEQUENCE [LARGE SCALE GENOMIC DNA]</scope>
    <source>
        <strain evidence="16">CCUG 63682</strain>
    </source>
</reference>
<evidence type="ECO:0000313" key="16">
    <source>
        <dbReference type="Proteomes" id="UP001595953"/>
    </source>
</evidence>
<feature type="domain" description="TonB-dependent receptor-like beta-barrel" evidence="12">
    <location>
        <begin position="348"/>
        <end position="740"/>
    </location>
</feature>
<accession>A0ABV9N6C0</accession>
<dbReference type="PANTHER" id="PTHR30069">
    <property type="entry name" value="TONB-DEPENDENT OUTER MEMBRANE RECEPTOR"/>
    <property type="match status" value="1"/>
</dbReference>
<comment type="caution">
    <text evidence="15">The sequence shown here is derived from an EMBL/GenBank/DDBJ whole genome shotgun (WGS) entry which is preliminary data.</text>
</comment>
<feature type="domain" description="TonB-dependent receptor plug" evidence="13">
    <location>
        <begin position="145"/>
        <end position="223"/>
    </location>
</feature>
<dbReference type="Proteomes" id="UP001595953">
    <property type="component" value="Unassembled WGS sequence"/>
</dbReference>
<organism evidence="15 16">
    <name type="scientific">Geojedonia litorea</name>
    <dbReference type="NCBI Taxonomy" id="1268269"/>
    <lineage>
        <taxon>Bacteria</taxon>
        <taxon>Pseudomonadati</taxon>
        <taxon>Bacteroidota</taxon>
        <taxon>Flavobacteriia</taxon>
        <taxon>Flavobacteriales</taxon>
        <taxon>Flavobacteriaceae</taxon>
        <taxon>Geojedonia</taxon>
    </lineage>
</organism>
<evidence type="ECO:0000256" key="10">
    <source>
        <dbReference type="PROSITE-ProRule" id="PRU01360"/>
    </source>
</evidence>
<keyword evidence="5" id="KW-0732">Signal</keyword>
<keyword evidence="8 15" id="KW-0675">Receptor</keyword>
<evidence type="ECO:0000256" key="9">
    <source>
        <dbReference type="ARBA" id="ARBA00023237"/>
    </source>
</evidence>
<dbReference type="InterPro" id="IPR036942">
    <property type="entry name" value="Beta-barrel_TonB_sf"/>
</dbReference>
<protein>
    <submittedName>
        <fullName evidence="15">TonB-dependent receptor domain-containing protein</fullName>
    </submittedName>
</protein>
<evidence type="ECO:0000313" key="15">
    <source>
        <dbReference type="EMBL" id="MFC4722854.1"/>
    </source>
</evidence>
<dbReference type="Pfam" id="PF00593">
    <property type="entry name" value="TonB_dep_Rec_b-barrel"/>
    <property type="match status" value="1"/>
</dbReference>
<dbReference type="InterPro" id="IPR037066">
    <property type="entry name" value="Plug_dom_sf"/>
</dbReference>
<dbReference type="Pfam" id="PF16344">
    <property type="entry name" value="FecR_C"/>
    <property type="match status" value="1"/>
</dbReference>
<sequence>MKLVLTIIVFLFSFHVVSQEKVSVNYNDISLSDVFIDLENRFNVKFSFNSDLVINQFVTFQSEDVTLEDILIAIETQINIKFRKESDRYYTVKRLPKTDLTSTQLLQEIVINEYITSGINKVSDDASISVSPKELGILPGLTEPDVLQSIQLLPGVQSPTETASGVYIRGGTPDQNLVLWDGIKMYHSGHFFGTISAFNPYITEDIRLYKNGTRAKYGNRISGVIDISSDNKLPQKLQGGLGFNMTHMDAFVKAPISESTAIIVSARRSINDIYNSETFKNLSKRVFQDTKISEGNKVFEDDQVTTTKDLFYFTDFTVKAIVKPNENNEITVSTLFTKNKLDYGFLIEEYDEASQDKLDISNHGTSLKWKHIYNPKLSHAVSGYFSSFDLGYVGSNSITDEFNDELAKENGIDDLGVSYDLNWAVKEKSSIGFGYQFSSSRVKYLLSFEDSESPEDNFSETNIDTNNNHAIYADYQYKVKDKWFFNLGLRSSYFSVLDRFFIEPRFQLETKLNSNFKFKASAERLHQAVSQVVEFNTKDFGLENQIWALSDGNLIPVLKSTQLTTGFVFNKDGWNIDIEGFYKNIKGLTSFTLGFNNEDDFFSKGKSTVLGLELLVKKRIENYRTWLSYALIDNDFKFSNINNGEAFPGNADITHQVTWSHTYEWQNFNVSLGWNWRTGIPYTMATGIMDTPDGSVIVFDDTNGARLPDYHRLDISTTYKFNISNNERWKGKLGLSILNLYNQKNILSRTYEKRQSTMDNGEVLREINKISLGITPNLVFRVEF</sequence>
<evidence type="ECO:0000256" key="4">
    <source>
        <dbReference type="ARBA" id="ARBA00022692"/>
    </source>
</evidence>
<keyword evidence="2 10" id="KW-0813">Transport</keyword>
<dbReference type="Pfam" id="PF07715">
    <property type="entry name" value="Plug"/>
    <property type="match status" value="1"/>
</dbReference>
<evidence type="ECO:0000259" key="13">
    <source>
        <dbReference type="Pfam" id="PF07715"/>
    </source>
</evidence>
<dbReference type="InterPro" id="IPR039426">
    <property type="entry name" value="TonB-dep_rcpt-like"/>
</dbReference>
<proteinExistence type="inferred from homology"/>
<evidence type="ECO:0000256" key="3">
    <source>
        <dbReference type="ARBA" id="ARBA00022452"/>
    </source>
</evidence>
<gene>
    <name evidence="15" type="ORF">ACFO5O_11015</name>
</gene>
<dbReference type="InterPro" id="IPR000531">
    <property type="entry name" value="Beta-barrel_TonB"/>
</dbReference>
<evidence type="ECO:0000256" key="5">
    <source>
        <dbReference type="ARBA" id="ARBA00022729"/>
    </source>
</evidence>
<keyword evidence="4 10" id="KW-0812">Transmembrane</keyword>
<keyword evidence="3 10" id="KW-1134">Transmembrane beta strand</keyword>
<evidence type="ECO:0000259" key="12">
    <source>
        <dbReference type="Pfam" id="PF00593"/>
    </source>
</evidence>